<dbReference type="InterPro" id="IPR008928">
    <property type="entry name" value="6-hairpin_glycosidase_sf"/>
</dbReference>
<name>A0A5N1JCS2_9BACT</name>
<proteinExistence type="predicted"/>
<dbReference type="GO" id="GO:0005975">
    <property type="term" value="P:carbohydrate metabolic process"/>
    <property type="evidence" value="ECO:0007669"/>
    <property type="project" value="InterPro"/>
</dbReference>
<evidence type="ECO:0000313" key="3">
    <source>
        <dbReference type="Proteomes" id="UP000326344"/>
    </source>
</evidence>
<dbReference type="EMBL" id="VTWS01000009">
    <property type="protein sequence ID" value="KAA9346760.1"/>
    <property type="molecule type" value="Genomic_DNA"/>
</dbReference>
<accession>A0A5N1JCS2</accession>
<dbReference type="RefSeq" id="WP_150881002.1">
    <property type="nucleotide sequence ID" value="NZ_VTWS01000009.1"/>
</dbReference>
<sequence>MHGFTKIRRWFCFSTVWLTGSFCGPAAPAQTSPLQQAKVQISFGHRSPQRTIQSVQLQGRSPGLQVSVPTGANLEKNDRAALKSVLNTGAGDVDVLLVNLSWPKPTATPRKLASHKDQHTINNDAMWGYLMANGSPGQASRLKDDSWQQPDAPVLTVQLAENGTEGFSVALEQLLRHGAMWLPEHDVYLTLADKPVDFKQHLASLTGQRTLDQVAKTPDASLEQFKKSWEDFGNPNQWDVSWQTKYLGTRGHLLVTAPAHGSLYKFAIDRWANVRPDFASPHKFRLDLLWPDSQWKSQTIVNGLPICVTQLERESQQAAIEQFAAPITTLPVIGRGELPGVMLTRVRLSGKTGPVSVGFRLTSEAKNRLLEAQKKGDDWVVVEPGTNRIWLMLETGPGFSVQINKPSTANANPAVEITCTGEVAAGETRELLAKLPSPAVAEADYPKLKAVDFAASRTFIVNYWENWLRQGASFEVPEPAVNNLFRANLWHALILPRHRLNEKGQPHMDLPYANTAYGQTNADWPINQAVYVDYMLYGLRGHWQVADDEMAAMFQSQQQPDGRIGGFANWGVYSPGQLYAIAQNYLLSRDRKRFDVLLPQSLKTLDWCLAQVAKAGTGSGANGLIRGPLNDLTHAEREWAFTQAYFVAGLERFSQALAVYGHPRASEVRQVAAKMKQDVERAFARSSVQSAVVQLADGSWNNFVPTDAMTPRRMMEQWYPTDVDCGPLHLARLEAVDPRGWLSTAMLHDHEDNLFLKNQGAANEPVYVQQARVYLRRDEAKAAIRAFYSLMACGFSHNQLSPVEHRWAWGQYYGPPSTDGAWFELYRDMLLNERDNQTLLLGQAIPRTWLEAGKRIAVRNAPTYFGPLSFTMESQTATGSITARIELSNRNPPGELLVRFRHPQEKPLRSVLVNGKPWTDFDVKKEWVRIPKPVAGSYVVTVQYK</sequence>
<dbReference type="InterPro" id="IPR012341">
    <property type="entry name" value="6hp_glycosidase-like_sf"/>
</dbReference>
<dbReference type="Gene3D" id="1.50.10.10">
    <property type="match status" value="1"/>
</dbReference>
<dbReference type="Proteomes" id="UP000326344">
    <property type="component" value="Unassembled WGS sequence"/>
</dbReference>
<keyword evidence="3" id="KW-1185">Reference proteome</keyword>
<dbReference type="AlphaFoldDB" id="A0A5N1JCS2"/>
<comment type="caution">
    <text evidence="2">The sequence shown here is derived from an EMBL/GenBank/DDBJ whole genome shotgun (WGS) entry which is preliminary data.</text>
</comment>
<dbReference type="SUPFAM" id="SSF48208">
    <property type="entry name" value="Six-hairpin glycosidases"/>
    <property type="match status" value="1"/>
</dbReference>
<evidence type="ECO:0000256" key="1">
    <source>
        <dbReference type="SAM" id="SignalP"/>
    </source>
</evidence>
<organism evidence="2 3">
    <name type="scientific">Larkinella humicola</name>
    <dbReference type="NCBI Taxonomy" id="2607654"/>
    <lineage>
        <taxon>Bacteria</taxon>
        <taxon>Pseudomonadati</taxon>
        <taxon>Bacteroidota</taxon>
        <taxon>Cytophagia</taxon>
        <taxon>Cytophagales</taxon>
        <taxon>Spirosomataceae</taxon>
        <taxon>Larkinella</taxon>
    </lineage>
</organism>
<feature type="signal peptide" evidence="1">
    <location>
        <begin position="1"/>
        <end position="26"/>
    </location>
</feature>
<protein>
    <recommendedName>
        <fullName evidence="4">Glycosyl hydrolase family 65</fullName>
    </recommendedName>
</protein>
<evidence type="ECO:0008006" key="4">
    <source>
        <dbReference type="Google" id="ProtNLM"/>
    </source>
</evidence>
<gene>
    <name evidence="2" type="ORF">F0P93_27550</name>
</gene>
<feature type="chain" id="PRO_5024880149" description="Glycosyl hydrolase family 65" evidence="1">
    <location>
        <begin position="27"/>
        <end position="945"/>
    </location>
</feature>
<evidence type="ECO:0000313" key="2">
    <source>
        <dbReference type="EMBL" id="KAA9346760.1"/>
    </source>
</evidence>
<reference evidence="2 3" key="1">
    <citation type="submission" date="2019-09" db="EMBL/GenBank/DDBJ databases">
        <title>Genome Sequence of Larkinella sp MA1.</title>
        <authorList>
            <person name="Srinivasan S."/>
        </authorList>
    </citation>
    <scope>NUCLEOTIDE SEQUENCE [LARGE SCALE GENOMIC DNA]</scope>
    <source>
        <strain evidence="2 3">MA1</strain>
    </source>
</reference>
<keyword evidence="1" id="KW-0732">Signal</keyword>